<protein>
    <submittedName>
        <fullName evidence="1">Uncharacterized protein</fullName>
    </submittedName>
</protein>
<evidence type="ECO:0000313" key="2">
    <source>
        <dbReference type="Proteomes" id="UP001159427"/>
    </source>
</evidence>
<accession>A0ABN8QLN7</accession>
<dbReference type="Proteomes" id="UP001159427">
    <property type="component" value="Unassembled WGS sequence"/>
</dbReference>
<name>A0ABN8QLN7_9CNID</name>
<dbReference type="EMBL" id="CALNXI010001378">
    <property type="protein sequence ID" value="CAH3166954.1"/>
    <property type="molecule type" value="Genomic_DNA"/>
</dbReference>
<comment type="caution">
    <text evidence="1">The sequence shown here is derived from an EMBL/GenBank/DDBJ whole genome shotgun (WGS) entry which is preliminary data.</text>
</comment>
<reference evidence="1 2" key="1">
    <citation type="submission" date="2022-05" db="EMBL/GenBank/DDBJ databases">
        <authorList>
            <consortium name="Genoscope - CEA"/>
            <person name="William W."/>
        </authorList>
    </citation>
    <scope>NUCLEOTIDE SEQUENCE [LARGE SCALE GENOMIC DNA]</scope>
</reference>
<organism evidence="1 2">
    <name type="scientific">Porites evermanni</name>
    <dbReference type="NCBI Taxonomy" id="104178"/>
    <lineage>
        <taxon>Eukaryota</taxon>
        <taxon>Metazoa</taxon>
        <taxon>Cnidaria</taxon>
        <taxon>Anthozoa</taxon>
        <taxon>Hexacorallia</taxon>
        <taxon>Scleractinia</taxon>
        <taxon>Fungiina</taxon>
        <taxon>Poritidae</taxon>
        <taxon>Porites</taxon>
    </lineage>
</organism>
<gene>
    <name evidence="1" type="ORF">PEVE_00005862</name>
</gene>
<keyword evidence="2" id="KW-1185">Reference proteome</keyword>
<feature type="non-terminal residue" evidence="1">
    <location>
        <position position="102"/>
    </location>
</feature>
<evidence type="ECO:0000313" key="1">
    <source>
        <dbReference type="EMBL" id="CAH3166954.1"/>
    </source>
</evidence>
<proteinExistence type="predicted"/>
<sequence length="102" mass="12192">MTILKQLWTKEVEEREVKNSYQYVFELQEKLEDTLKLAHSELEKAQQNGKHYYDRRSKVRKFQPDEKVVVLLPTDHDKLLMQWKGPVEVSSVEGLNDYKVKI</sequence>